<feature type="region of interest" description="Disordered" evidence="1">
    <location>
        <begin position="378"/>
        <end position="409"/>
    </location>
</feature>
<gene>
    <name evidence="3" type="ORF">BCR44DRAFT_1449593</name>
</gene>
<dbReference type="Pfam" id="PF09444">
    <property type="entry name" value="MRC1"/>
    <property type="match status" value="1"/>
</dbReference>
<dbReference type="InterPro" id="IPR018564">
    <property type="entry name" value="Repl_chkpnt_MRC1_dom"/>
</dbReference>
<sequence>MFGSFLDDDDDDNTTTIMTRNLPPLTAVPDASRLATISSASIDAELDDLLGDIDEGFEDLKRQRRQERLGKHKSIFTATQPRHIPLLQQLKNSVVDANLSPTPTGAPHQPQHPSDPDAIIILSDSDDNDDDMDNTAEISTATDQINPQPLAPDAITDDSSVRTPAEHQLILRRKMALKNLEKRGGKPPASSPMAAAAAFSSDAIADAAARMARAAGLGSDDDDDEDADYEEEGGQVAVEWDSEEEEAGYARGQGDEEDEDDKSGSEAEVDGDDEDDEDHGQAQEVEAAILAMQGADPLAVSAVASAIHVVDDENEQEVVATSRRSLSSKPAAGCGRIIADSDDDSDQGISPEPSKPTNSAPIQLPSFSLPAFTQQLTGATSAIGDDAMDIDDDMRMDIDPSSASNKDDAVDDPLAHAFIDPSNVPASLKAKDAADIMARLRDKSAGGGSAFALPIDSQDLYSPDADGAQDSMLADSLMLPNFLLSDADDDEREDLDIGSAHSLPAPPPTLLTLGSDSQPQLQSQTPSPPPAARRHRQKRALAMIDKEAFESEDEFMGLGGDSDDDDGANAMLDMDADDPALIAVDTDPDVTGVNEDEIRELAKKQRKEDDEAMTRRLEQDLLAGGGGLGLGRRRRAEMAGMGYGLEDLDDDDGYGGGSARARGNGGGRRARKRAKLSESLLSLAEDPKTAAFARAFDPDMAEAATGAAVLDFDIAGDEPPGMVSIAPGSAAVSLGPTITAPKTPAKNHALSPKRAGVTSPRSPLPLSMAARSPMQRGARVRPAAAPVRTSVRGSFAGKRFDQRVAQGTGAKGGATSAATPAGSGPASTGAASSGDGSGSRGSTKSGQRQTTVTADGATDLLQLLG</sequence>
<organism evidence="3 4">
    <name type="scientific">Catenaria anguillulae PL171</name>
    <dbReference type="NCBI Taxonomy" id="765915"/>
    <lineage>
        <taxon>Eukaryota</taxon>
        <taxon>Fungi</taxon>
        <taxon>Fungi incertae sedis</taxon>
        <taxon>Blastocladiomycota</taxon>
        <taxon>Blastocladiomycetes</taxon>
        <taxon>Blastocladiales</taxon>
        <taxon>Catenariaceae</taxon>
        <taxon>Catenaria</taxon>
    </lineage>
</organism>
<feature type="region of interest" description="Disordered" evidence="1">
    <location>
        <begin position="97"/>
        <end position="117"/>
    </location>
</feature>
<keyword evidence="4" id="KW-1185">Reference proteome</keyword>
<feature type="compositionally biased region" description="Low complexity" evidence="1">
    <location>
        <begin position="805"/>
        <end position="848"/>
    </location>
</feature>
<comment type="caution">
    <text evidence="3">The sequence shown here is derived from an EMBL/GenBank/DDBJ whole genome shotgun (WGS) entry which is preliminary data.</text>
</comment>
<feature type="region of interest" description="Disordered" evidence="1">
    <location>
        <begin position="489"/>
        <end position="540"/>
    </location>
</feature>
<dbReference type="EMBL" id="MCFL01000162">
    <property type="protein sequence ID" value="ORZ29519.1"/>
    <property type="molecule type" value="Genomic_DNA"/>
</dbReference>
<feature type="compositionally biased region" description="Acidic residues" evidence="1">
    <location>
        <begin position="1"/>
        <end position="13"/>
    </location>
</feature>
<feature type="region of interest" description="Disordered" evidence="1">
    <location>
        <begin position="646"/>
        <end position="673"/>
    </location>
</feature>
<reference evidence="3 4" key="1">
    <citation type="submission" date="2016-07" db="EMBL/GenBank/DDBJ databases">
        <title>Pervasive Adenine N6-methylation of Active Genes in Fungi.</title>
        <authorList>
            <consortium name="DOE Joint Genome Institute"/>
            <person name="Mondo S.J."/>
            <person name="Dannebaum R.O."/>
            <person name="Kuo R.C."/>
            <person name="Labutti K."/>
            <person name="Haridas S."/>
            <person name="Kuo A."/>
            <person name="Salamov A."/>
            <person name="Ahrendt S.R."/>
            <person name="Lipzen A."/>
            <person name="Sullivan W."/>
            <person name="Andreopoulos W.B."/>
            <person name="Clum A."/>
            <person name="Lindquist E."/>
            <person name="Daum C."/>
            <person name="Ramamoorthy G.K."/>
            <person name="Gryganskyi A."/>
            <person name="Culley D."/>
            <person name="Magnuson J.K."/>
            <person name="James T.Y."/>
            <person name="O'Malley M.A."/>
            <person name="Stajich J.E."/>
            <person name="Spatafora J.W."/>
            <person name="Visel A."/>
            <person name="Grigoriev I.V."/>
        </authorList>
    </citation>
    <scope>NUCLEOTIDE SEQUENCE [LARGE SCALE GENOMIC DNA]</scope>
    <source>
        <strain evidence="3 4">PL171</strain>
    </source>
</reference>
<feature type="region of interest" description="Disordered" evidence="1">
    <location>
        <begin position="310"/>
        <end position="365"/>
    </location>
</feature>
<accession>A0A1Y2H4P1</accession>
<dbReference type="Proteomes" id="UP000193411">
    <property type="component" value="Unassembled WGS sequence"/>
</dbReference>
<dbReference type="AlphaFoldDB" id="A0A1Y2H4P1"/>
<evidence type="ECO:0000313" key="3">
    <source>
        <dbReference type="EMBL" id="ORZ29519.1"/>
    </source>
</evidence>
<evidence type="ECO:0000259" key="2">
    <source>
        <dbReference type="Pfam" id="PF09444"/>
    </source>
</evidence>
<evidence type="ECO:0000256" key="1">
    <source>
        <dbReference type="SAM" id="MobiDB-lite"/>
    </source>
</evidence>
<name>A0A1Y2H4P1_9FUNG</name>
<feature type="compositionally biased region" description="Acidic residues" evidence="1">
    <location>
        <begin position="255"/>
        <end position="278"/>
    </location>
</feature>
<feature type="domain" description="DNA replication checkpoint mediator MRC1" evidence="2">
    <location>
        <begin position="537"/>
        <end position="694"/>
    </location>
</feature>
<feature type="region of interest" description="Disordered" evidence="1">
    <location>
        <begin position="1"/>
        <end position="21"/>
    </location>
</feature>
<evidence type="ECO:0000313" key="4">
    <source>
        <dbReference type="Proteomes" id="UP000193411"/>
    </source>
</evidence>
<feature type="compositionally biased region" description="Low complexity" evidence="1">
    <location>
        <begin position="776"/>
        <end position="788"/>
    </location>
</feature>
<feature type="region of interest" description="Disordered" evidence="1">
    <location>
        <begin position="145"/>
        <end position="165"/>
    </location>
</feature>
<feature type="region of interest" description="Disordered" evidence="1">
    <location>
        <begin position="736"/>
        <end position="865"/>
    </location>
</feature>
<protein>
    <recommendedName>
        <fullName evidence="2">DNA replication checkpoint mediator MRC1 domain-containing protein</fullName>
    </recommendedName>
</protein>
<feature type="compositionally biased region" description="Acidic residues" evidence="1">
    <location>
        <begin position="219"/>
        <end position="233"/>
    </location>
</feature>
<feature type="region of interest" description="Disordered" evidence="1">
    <location>
        <begin position="215"/>
        <end position="287"/>
    </location>
</feature>
<proteinExistence type="predicted"/>
<feature type="compositionally biased region" description="Gly residues" evidence="1">
    <location>
        <begin position="654"/>
        <end position="667"/>
    </location>
</feature>
<feature type="compositionally biased region" description="Low complexity" evidence="1">
    <location>
        <begin position="510"/>
        <end position="525"/>
    </location>
</feature>